<reference evidence="2" key="1">
    <citation type="submission" date="2016-10" db="EMBL/GenBank/DDBJ databases">
        <authorList>
            <person name="Varghese N."/>
            <person name="Submissions S."/>
        </authorList>
    </citation>
    <scope>NUCLEOTIDE SEQUENCE [LARGE SCALE GENOMIC DNA]</scope>
    <source>
        <strain evidence="2">DSM 1551</strain>
    </source>
</reference>
<evidence type="ECO:0008006" key="3">
    <source>
        <dbReference type="Google" id="ProtNLM"/>
    </source>
</evidence>
<organism evidence="1 2">
    <name type="scientific">Thomasclavelia cocleata</name>
    <dbReference type="NCBI Taxonomy" id="69824"/>
    <lineage>
        <taxon>Bacteria</taxon>
        <taxon>Bacillati</taxon>
        <taxon>Bacillota</taxon>
        <taxon>Erysipelotrichia</taxon>
        <taxon>Erysipelotrichales</taxon>
        <taxon>Coprobacillaceae</taxon>
        <taxon>Thomasclavelia</taxon>
    </lineage>
</organism>
<evidence type="ECO:0000313" key="1">
    <source>
        <dbReference type="EMBL" id="SET28240.1"/>
    </source>
</evidence>
<proteinExistence type="predicted"/>
<accession>A0A1I0D8M4</accession>
<dbReference type="OrthoDB" id="6627885at2"/>
<sequence length="71" mass="8601">MIASLCYNIYHIFRLIVLEGTDLLMRMNSFRNKYQKIAVKVVRHARKMNLSLVVHIDIKKEFIKYYQKIQI</sequence>
<dbReference type="EMBL" id="FOIN01000005">
    <property type="protein sequence ID" value="SET28240.1"/>
    <property type="molecule type" value="Genomic_DNA"/>
</dbReference>
<keyword evidence="2" id="KW-1185">Reference proteome</keyword>
<gene>
    <name evidence="1" type="ORF">SAMN04489758_10557</name>
</gene>
<name>A0A1I0D8M4_9FIRM</name>
<protein>
    <recommendedName>
        <fullName evidence="3">Transposase DDE domain-containing protein</fullName>
    </recommendedName>
</protein>
<dbReference type="AlphaFoldDB" id="A0A1I0D8M4"/>
<dbReference type="Proteomes" id="UP000198558">
    <property type="component" value="Unassembled WGS sequence"/>
</dbReference>
<evidence type="ECO:0000313" key="2">
    <source>
        <dbReference type="Proteomes" id="UP000198558"/>
    </source>
</evidence>